<reference evidence="5 6" key="1">
    <citation type="submission" date="2013-09" db="EMBL/GenBank/DDBJ databases">
        <title>Corchorus capsularis genome sequencing.</title>
        <authorList>
            <person name="Alam M."/>
            <person name="Haque M.S."/>
            <person name="Islam M.S."/>
            <person name="Emdad E.M."/>
            <person name="Islam M.M."/>
            <person name="Ahmed B."/>
            <person name="Halim A."/>
            <person name="Hossen Q.M.M."/>
            <person name="Hossain M.Z."/>
            <person name="Ahmed R."/>
            <person name="Khan M.M."/>
            <person name="Islam R."/>
            <person name="Rashid M.M."/>
            <person name="Khan S.A."/>
            <person name="Rahman M.S."/>
            <person name="Alam M."/>
        </authorList>
    </citation>
    <scope>NUCLEOTIDE SEQUENCE [LARGE SCALE GENOMIC DNA]</scope>
    <source>
        <strain evidence="6">cv. CVL-1</strain>
        <tissue evidence="5">Whole seedling</tissue>
    </source>
</reference>
<protein>
    <recommendedName>
        <fullName evidence="4">Glycosyltransferase</fullName>
        <ecNumber evidence="4">2.4.1.-</ecNumber>
    </recommendedName>
</protein>
<dbReference type="OMA" id="HEQNGEV"/>
<dbReference type="Gramene" id="OMO84296">
    <property type="protein sequence ID" value="OMO84296"/>
    <property type="gene ID" value="CCACVL1_10898"/>
</dbReference>
<sequence>MNWSSGAADEEYTKSLAASPPDHIQIIELPRVDPPPADMRLKSVEAFIYEFIQRYISPVRDAIRDIVSQRQKSLSDDSTRIAGLVLDFFCSPMIDVASEFGLPSYIYLTSNASFLAFMFYLVTRHTHTPSELEMSDSEELIPGFVNPVPRRVLPLASFNKNGGYYGYLKVAQRFKDAKGIMVNTFEEIEGYTLNCLISKGQNYPPIYPVGPVIDFNGPASPELDMAQRDKMMKWLDGQPESSVVFLCFGSKGSYGASQVKEIALGLEQSGFRFLWSLRTLPPFDDQNPEEMLPEGFLERIQGKGMICGWAPQLEILGHKAIGGFVSHCGWNSILESLWYGVPIVTWPMYAEQQLNAFMMKELGLAVVMRLDYWRGQSEDVKADEIEKAVGLVMDGGSEVRKKVKEMSEMARKAIVEGGSSFNTLGKLLEDIIGN</sequence>
<keyword evidence="2 3" id="KW-0808">Transferase</keyword>
<keyword evidence="6" id="KW-1185">Reference proteome</keyword>
<evidence type="ECO:0000256" key="1">
    <source>
        <dbReference type="ARBA" id="ARBA00009995"/>
    </source>
</evidence>
<dbReference type="Pfam" id="PF00201">
    <property type="entry name" value="UDPGT"/>
    <property type="match status" value="1"/>
</dbReference>
<name>A0A1R3IP15_COCAP</name>
<dbReference type="CDD" id="cd03784">
    <property type="entry name" value="GT1_Gtf-like"/>
    <property type="match status" value="1"/>
</dbReference>
<comment type="similarity">
    <text evidence="1 3">Belongs to the UDP-glycosyltransferase family.</text>
</comment>
<proteinExistence type="inferred from homology"/>
<comment type="caution">
    <text evidence="5">The sequence shown here is derived from an EMBL/GenBank/DDBJ whole genome shotgun (WGS) entry which is preliminary data.</text>
</comment>
<dbReference type="EMBL" id="AWWV01009734">
    <property type="protein sequence ID" value="OMO84296.1"/>
    <property type="molecule type" value="Genomic_DNA"/>
</dbReference>
<dbReference type="Proteomes" id="UP000188268">
    <property type="component" value="Unassembled WGS sequence"/>
</dbReference>
<evidence type="ECO:0000256" key="2">
    <source>
        <dbReference type="ARBA" id="ARBA00022679"/>
    </source>
</evidence>
<dbReference type="InterPro" id="IPR035595">
    <property type="entry name" value="UDP_glycos_trans_CS"/>
</dbReference>
<dbReference type="FunFam" id="3.40.50.2000:FF:000056">
    <property type="entry name" value="Glycosyltransferase"/>
    <property type="match status" value="1"/>
</dbReference>
<evidence type="ECO:0000313" key="5">
    <source>
        <dbReference type="EMBL" id="OMO84296.1"/>
    </source>
</evidence>
<evidence type="ECO:0000313" key="6">
    <source>
        <dbReference type="Proteomes" id="UP000188268"/>
    </source>
</evidence>
<dbReference type="AlphaFoldDB" id="A0A1R3IP15"/>
<evidence type="ECO:0000256" key="4">
    <source>
        <dbReference type="RuleBase" id="RU362057"/>
    </source>
</evidence>
<dbReference type="InterPro" id="IPR050481">
    <property type="entry name" value="UDP-glycosyltransf_plant"/>
</dbReference>
<dbReference type="EC" id="2.4.1.-" evidence="4"/>
<dbReference type="PANTHER" id="PTHR48048:SF94">
    <property type="entry name" value="GLYCOSYLTRANSFERASE"/>
    <property type="match status" value="1"/>
</dbReference>
<dbReference type="OrthoDB" id="5835829at2759"/>
<dbReference type="GO" id="GO:0035251">
    <property type="term" value="F:UDP-glucosyltransferase activity"/>
    <property type="evidence" value="ECO:0007669"/>
    <property type="project" value="InterPro"/>
</dbReference>
<dbReference type="Gene3D" id="3.40.50.2000">
    <property type="entry name" value="Glycogen Phosphorylase B"/>
    <property type="match status" value="2"/>
</dbReference>
<dbReference type="InterPro" id="IPR002213">
    <property type="entry name" value="UDP_glucos_trans"/>
</dbReference>
<gene>
    <name evidence="5" type="ORF">CCACVL1_10898</name>
</gene>
<dbReference type="PROSITE" id="PS00375">
    <property type="entry name" value="UDPGT"/>
    <property type="match status" value="1"/>
</dbReference>
<accession>A0A1R3IP15</accession>
<dbReference type="PANTHER" id="PTHR48048">
    <property type="entry name" value="GLYCOSYLTRANSFERASE"/>
    <property type="match status" value="1"/>
</dbReference>
<dbReference type="SUPFAM" id="SSF53756">
    <property type="entry name" value="UDP-Glycosyltransferase/glycogen phosphorylase"/>
    <property type="match status" value="1"/>
</dbReference>
<keyword evidence="3" id="KW-0328">Glycosyltransferase</keyword>
<organism evidence="5 6">
    <name type="scientific">Corchorus capsularis</name>
    <name type="common">Jute</name>
    <dbReference type="NCBI Taxonomy" id="210143"/>
    <lineage>
        <taxon>Eukaryota</taxon>
        <taxon>Viridiplantae</taxon>
        <taxon>Streptophyta</taxon>
        <taxon>Embryophyta</taxon>
        <taxon>Tracheophyta</taxon>
        <taxon>Spermatophyta</taxon>
        <taxon>Magnoliopsida</taxon>
        <taxon>eudicotyledons</taxon>
        <taxon>Gunneridae</taxon>
        <taxon>Pentapetalae</taxon>
        <taxon>rosids</taxon>
        <taxon>malvids</taxon>
        <taxon>Malvales</taxon>
        <taxon>Malvaceae</taxon>
        <taxon>Grewioideae</taxon>
        <taxon>Apeibeae</taxon>
        <taxon>Corchorus</taxon>
    </lineage>
</organism>
<evidence type="ECO:0000256" key="3">
    <source>
        <dbReference type="RuleBase" id="RU003718"/>
    </source>
</evidence>
<dbReference type="STRING" id="210143.A0A1R3IP15"/>